<dbReference type="GO" id="GO:0003676">
    <property type="term" value="F:nucleic acid binding"/>
    <property type="evidence" value="ECO:0007669"/>
    <property type="project" value="InterPro"/>
</dbReference>
<dbReference type="EMBL" id="JAZDWU010000008">
    <property type="protein sequence ID" value="KAK9993423.1"/>
    <property type="molecule type" value="Genomic_DNA"/>
</dbReference>
<sequence>MAPVESSQCIKSGAAHPAPAHDHPNGKKSTLGANFDAVVFKSLNLAGLGVVVKDWRGEAIDALTTSVPLAQTVVELEALACRRAVQFAKEIGLTQTLASSPMSSFNNFDFALCQRQIGEEGKEMNDSMKFVAELAYEKYMEEEVNVIIEEVNDLSLVTKVLQVPKQEIKEDIQNEGKTFPINFSIEERNCDLLIEKGSYERLEFQEIFTKQDLKVQ</sequence>
<accession>A0AAW2C7C2</accession>
<dbReference type="Pfam" id="PF13456">
    <property type="entry name" value="RVT_3"/>
    <property type="match status" value="1"/>
</dbReference>
<evidence type="ECO:0000259" key="2">
    <source>
        <dbReference type="Pfam" id="PF13456"/>
    </source>
</evidence>
<protein>
    <recommendedName>
        <fullName evidence="2">RNase H type-1 domain-containing protein</fullName>
    </recommendedName>
</protein>
<name>A0AAW2C7C2_9ROSI</name>
<proteinExistence type="predicted"/>
<dbReference type="Proteomes" id="UP001459277">
    <property type="component" value="Unassembled WGS sequence"/>
</dbReference>
<dbReference type="AlphaFoldDB" id="A0AAW2C7C2"/>
<feature type="compositionally biased region" description="Polar residues" evidence="1">
    <location>
        <begin position="1"/>
        <end position="10"/>
    </location>
</feature>
<reference evidence="3 4" key="1">
    <citation type="submission" date="2024-01" db="EMBL/GenBank/DDBJ databases">
        <title>A telomere-to-telomere, gap-free genome of sweet tea (Lithocarpus litseifolius).</title>
        <authorList>
            <person name="Zhou J."/>
        </authorList>
    </citation>
    <scope>NUCLEOTIDE SEQUENCE [LARGE SCALE GENOMIC DNA]</scope>
    <source>
        <strain evidence="3">Zhou-2022a</strain>
        <tissue evidence="3">Leaf</tissue>
    </source>
</reference>
<organism evidence="3 4">
    <name type="scientific">Lithocarpus litseifolius</name>
    <dbReference type="NCBI Taxonomy" id="425828"/>
    <lineage>
        <taxon>Eukaryota</taxon>
        <taxon>Viridiplantae</taxon>
        <taxon>Streptophyta</taxon>
        <taxon>Embryophyta</taxon>
        <taxon>Tracheophyta</taxon>
        <taxon>Spermatophyta</taxon>
        <taxon>Magnoliopsida</taxon>
        <taxon>eudicotyledons</taxon>
        <taxon>Gunneridae</taxon>
        <taxon>Pentapetalae</taxon>
        <taxon>rosids</taxon>
        <taxon>fabids</taxon>
        <taxon>Fagales</taxon>
        <taxon>Fagaceae</taxon>
        <taxon>Lithocarpus</taxon>
    </lineage>
</organism>
<keyword evidence="4" id="KW-1185">Reference proteome</keyword>
<evidence type="ECO:0000313" key="4">
    <source>
        <dbReference type="Proteomes" id="UP001459277"/>
    </source>
</evidence>
<dbReference type="InterPro" id="IPR002156">
    <property type="entry name" value="RNaseH_domain"/>
</dbReference>
<feature type="domain" description="RNase H type-1" evidence="2">
    <location>
        <begin position="34"/>
        <end position="95"/>
    </location>
</feature>
<evidence type="ECO:0000313" key="3">
    <source>
        <dbReference type="EMBL" id="KAK9993423.1"/>
    </source>
</evidence>
<comment type="caution">
    <text evidence="3">The sequence shown here is derived from an EMBL/GenBank/DDBJ whole genome shotgun (WGS) entry which is preliminary data.</text>
</comment>
<feature type="region of interest" description="Disordered" evidence="1">
    <location>
        <begin position="1"/>
        <end position="27"/>
    </location>
</feature>
<evidence type="ECO:0000256" key="1">
    <source>
        <dbReference type="SAM" id="MobiDB-lite"/>
    </source>
</evidence>
<gene>
    <name evidence="3" type="ORF">SO802_023126</name>
</gene>
<dbReference type="GO" id="GO:0004523">
    <property type="term" value="F:RNA-DNA hybrid ribonuclease activity"/>
    <property type="evidence" value="ECO:0007669"/>
    <property type="project" value="InterPro"/>
</dbReference>